<evidence type="ECO:0000313" key="1">
    <source>
        <dbReference type="EMBL" id="TCP54281.1"/>
    </source>
</evidence>
<evidence type="ECO:0000313" key="2">
    <source>
        <dbReference type="Proteomes" id="UP000294911"/>
    </source>
</evidence>
<dbReference type="AlphaFoldDB" id="A0A4R2R416"/>
<dbReference type="Proteomes" id="UP000294911">
    <property type="component" value="Unassembled WGS sequence"/>
</dbReference>
<reference evidence="1 2" key="1">
    <citation type="submission" date="2019-03" db="EMBL/GenBank/DDBJ databases">
        <title>Genomic Encyclopedia of Type Strains, Phase IV (KMG-IV): sequencing the most valuable type-strain genomes for metagenomic binning, comparative biology and taxonomic classification.</title>
        <authorList>
            <person name="Goeker M."/>
        </authorList>
    </citation>
    <scope>NUCLEOTIDE SEQUENCE [LARGE SCALE GENOMIC DNA]</scope>
    <source>
        <strain evidence="1 2">DSM 45765</strain>
    </source>
</reference>
<comment type="caution">
    <text evidence="1">The sequence shown here is derived from an EMBL/GenBank/DDBJ whole genome shotgun (WGS) entry which is preliminary data.</text>
</comment>
<gene>
    <name evidence="1" type="ORF">EV191_103325</name>
</gene>
<organism evidence="1 2">
    <name type="scientific">Tamaricihabitans halophyticus</name>
    <dbReference type="NCBI Taxonomy" id="1262583"/>
    <lineage>
        <taxon>Bacteria</taxon>
        <taxon>Bacillati</taxon>
        <taxon>Actinomycetota</taxon>
        <taxon>Actinomycetes</taxon>
        <taxon>Pseudonocardiales</taxon>
        <taxon>Pseudonocardiaceae</taxon>
        <taxon>Tamaricihabitans</taxon>
    </lineage>
</organism>
<dbReference type="RefSeq" id="WP_207894503.1">
    <property type="nucleotide sequence ID" value="NZ_SLXQ01000003.1"/>
</dbReference>
<dbReference type="EMBL" id="SLXQ01000003">
    <property type="protein sequence ID" value="TCP54281.1"/>
    <property type="molecule type" value="Genomic_DNA"/>
</dbReference>
<sequence length="189" mass="20630">MRPEVGDSLRSCADCGGFEYGGAPNCAHCAALVDEILEAQWRRFYAETGWSDEAELAQLVALEPDKYDWRVLDAALDRIGCTECGGRLSRGPMDCAACNLAHGYRYVAIEVDRPRVPPGNEHAIRVNVSVVRRPQMTSAQELLGRRLSLPGLLVGFLPTLAHAQAASARLKQGASAAEFLAELYQWNQG</sequence>
<keyword evidence="2" id="KW-1185">Reference proteome</keyword>
<proteinExistence type="predicted"/>
<protein>
    <submittedName>
        <fullName evidence="1">Uncharacterized protein</fullName>
    </submittedName>
</protein>
<name>A0A4R2R416_9PSEU</name>
<accession>A0A4R2R416</accession>